<accession>A0A2Z2HQ13</accession>
<keyword evidence="1" id="KW-0472">Membrane</keyword>
<name>A0A2Z2HQ13_9EURY</name>
<keyword evidence="3" id="KW-1185">Reference proteome</keyword>
<gene>
    <name evidence="2" type="ORF">B1756_05110</name>
</gene>
<feature type="transmembrane region" description="Helical" evidence="1">
    <location>
        <begin position="32"/>
        <end position="51"/>
    </location>
</feature>
<reference evidence="3" key="1">
    <citation type="submission" date="2017-02" db="EMBL/GenBank/DDBJ databases">
        <title>Natronthermophilus aegyptiacus gen. nov.,sp. nov., an aerobic, extremely halophilic alkalithermophilic archaeon isolated from the athalassohaline Wadi An Natrun, Egypt.</title>
        <authorList>
            <person name="Zhao B."/>
        </authorList>
    </citation>
    <scope>NUCLEOTIDE SEQUENCE [LARGE SCALE GENOMIC DNA]</scope>
    <source>
        <strain evidence="3">JW/NM-HA 15</strain>
    </source>
</reference>
<dbReference type="RefSeq" id="WP_086887571.1">
    <property type="nucleotide sequence ID" value="NZ_CP019893.1"/>
</dbReference>
<dbReference type="Proteomes" id="UP000250088">
    <property type="component" value="Chromosome"/>
</dbReference>
<evidence type="ECO:0000313" key="2">
    <source>
        <dbReference type="EMBL" id="ARS89186.1"/>
    </source>
</evidence>
<sequence length="243" mass="26033">MDVAEDPFDSSLDGDDTVQWRRDASNSWTVRLLWSLGVGTFLAMISIVVFWRFYDIARQTDAGIAVLAVLALVALTLLVLAVVPSAPRRLANRLSVERVSERGLDRISHAAAGTLVMGLVIGLLMAAGRLAAHDGAFGEIGDGLFTGIAALSLPLALVALAFASFASSRGAIDCEEGVLYVDEPDQAIDLEYVVNASSREIGGATYVKLTYARPDNTYVPGPRRLMVPPEIARELERTVAQTS</sequence>
<dbReference type="KEGG" id="naj:B1756_05110"/>
<dbReference type="AlphaFoldDB" id="A0A2Z2HQ13"/>
<feature type="transmembrane region" description="Helical" evidence="1">
    <location>
        <begin position="63"/>
        <end position="87"/>
    </location>
</feature>
<keyword evidence="1" id="KW-1133">Transmembrane helix</keyword>
<feature type="transmembrane region" description="Helical" evidence="1">
    <location>
        <begin position="107"/>
        <end position="132"/>
    </location>
</feature>
<dbReference type="GeneID" id="32893434"/>
<evidence type="ECO:0000256" key="1">
    <source>
        <dbReference type="SAM" id="Phobius"/>
    </source>
</evidence>
<proteinExistence type="predicted"/>
<organism evidence="2 3">
    <name type="scientific">Natrarchaeobaculum aegyptiacum</name>
    <dbReference type="NCBI Taxonomy" id="745377"/>
    <lineage>
        <taxon>Archaea</taxon>
        <taxon>Methanobacteriati</taxon>
        <taxon>Methanobacteriota</taxon>
        <taxon>Stenosarchaea group</taxon>
        <taxon>Halobacteria</taxon>
        <taxon>Halobacteriales</taxon>
        <taxon>Natrialbaceae</taxon>
        <taxon>Natrarchaeobaculum</taxon>
    </lineage>
</organism>
<evidence type="ECO:0008006" key="4">
    <source>
        <dbReference type="Google" id="ProtNLM"/>
    </source>
</evidence>
<dbReference type="EMBL" id="CP019893">
    <property type="protein sequence ID" value="ARS89186.1"/>
    <property type="molecule type" value="Genomic_DNA"/>
</dbReference>
<dbReference type="OrthoDB" id="157319at2157"/>
<feature type="transmembrane region" description="Helical" evidence="1">
    <location>
        <begin position="144"/>
        <end position="166"/>
    </location>
</feature>
<evidence type="ECO:0000313" key="3">
    <source>
        <dbReference type="Proteomes" id="UP000250088"/>
    </source>
</evidence>
<protein>
    <recommendedName>
        <fullName evidence="4">DUF5673 domain-containing protein</fullName>
    </recommendedName>
</protein>
<keyword evidence="1" id="KW-0812">Transmembrane</keyword>